<dbReference type="SUPFAM" id="SSF52540">
    <property type="entry name" value="P-loop containing nucleoside triphosphate hydrolases"/>
    <property type="match status" value="1"/>
</dbReference>
<dbReference type="GO" id="GO:0016301">
    <property type="term" value="F:kinase activity"/>
    <property type="evidence" value="ECO:0007669"/>
    <property type="project" value="UniProtKB-KW"/>
</dbReference>
<gene>
    <name evidence="1" type="ORF">ACFSC3_01855</name>
</gene>
<proteinExistence type="predicted"/>
<keyword evidence="1" id="KW-0808">Transferase</keyword>
<dbReference type="Proteomes" id="UP001597283">
    <property type="component" value="Unassembled WGS sequence"/>
</dbReference>
<keyword evidence="2" id="KW-1185">Reference proteome</keyword>
<sequence>MTASLDVLTAAVRGWLDEPRQGPLVLGLCGAQGSGKSTLTAGLAERIGVRTAILSLDDLYLRGAARAELARTIHPLLRTRGVPLTHDVARGIALIDAIRRGESVTLPRFDKAVDEPGAGEALTGPIDLLIFEGWCVGARPQGDVSAPVNALERDEDADARWRSAVNAALARDYAALFAHIDRLILLAAPGFDVVARWRGEQEAALRDQLAATGKDVSGLMDEAAIARFVQHYERLTRWILAEMPMRADLVLRLDEERRLLP</sequence>
<keyword evidence="1" id="KW-0418">Kinase</keyword>
<dbReference type="EMBL" id="JBHUFC010000001">
    <property type="protein sequence ID" value="MFD1786307.1"/>
    <property type="molecule type" value="Genomic_DNA"/>
</dbReference>
<dbReference type="RefSeq" id="WP_380938159.1">
    <property type="nucleotide sequence ID" value="NZ_JBHUFC010000001.1"/>
</dbReference>
<evidence type="ECO:0000313" key="1">
    <source>
        <dbReference type="EMBL" id="MFD1786307.1"/>
    </source>
</evidence>
<dbReference type="InterPro" id="IPR027417">
    <property type="entry name" value="P-loop_NTPase"/>
</dbReference>
<reference evidence="2" key="1">
    <citation type="journal article" date="2019" name="Int. J. Syst. Evol. Microbiol.">
        <title>The Global Catalogue of Microorganisms (GCM) 10K type strain sequencing project: providing services to taxonomists for standard genome sequencing and annotation.</title>
        <authorList>
            <consortium name="The Broad Institute Genomics Platform"/>
            <consortium name="The Broad Institute Genome Sequencing Center for Infectious Disease"/>
            <person name="Wu L."/>
            <person name="Ma J."/>
        </authorList>
    </citation>
    <scope>NUCLEOTIDE SEQUENCE [LARGE SCALE GENOMIC DNA]</scope>
    <source>
        <strain evidence="2">Q85</strain>
    </source>
</reference>
<comment type="caution">
    <text evidence="1">The sequence shown here is derived from an EMBL/GenBank/DDBJ whole genome shotgun (WGS) entry which is preliminary data.</text>
</comment>
<accession>A0ABW4N8L3</accession>
<evidence type="ECO:0000313" key="2">
    <source>
        <dbReference type="Proteomes" id="UP001597283"/>
    </source>
</evidence>
<dbReference type="Gene3D" id="3.40.50.300">
    <property type="entry name" value="P-loop containing nucleotide triphosphate hydrolases"/>
    <property type="match status" value="1"/>
</dbReference>
<organism evidence="1 2">
    <name type="scientific">Sphingomonas floccifaciens</name>
    <dbReference type="NCBI Taxonomy" id="1844115"/>
    <lineage>
        <taxon>Bacteria</taxon>
        <taxon>Pseudomonadati</taxon>
        <taxon>Pseudomonadota</taxon>
        <taxon>Alphaproteobacteria</taxon>
        <taxon>Sphingomonadales</taxon>
        <taxon>Sphingomonadaceae</taxon>
        <taxon>Sphingomonas</taxon>
    </lineage>
</organism>
<protein>
    <submittedName>
        <fullName evidence="1">Kinase</fullName>
    </submittedName>
</protein>
<name>A0ABW4N8L3_9SPHN</name>